<dbReference type="Pfam" id="PF03831">
    <property type="entry name" value="YjdM"/>
    <property type="match status" value="1"/>
</dbReference>
<dbReference type="NCBIfam" id="TIGR00686">
    <property type="entry name" value="phnA"/>
    <property type="match status" value="1"/>
</dbReference>
<comment type="similarity">
    <text evidence="1">Belongs to the YjdM family.</text>
</comment>
<dbReference type="PANTHER" id="PTHR30305:SF3">
    <property type="entry name" value="PROTEIN YJDM"/>
    <property type="match status" value="1"/>
</dbReference>
<comment type="caution">
    <text evidence="4">The sequence shown here is derived from an EMBL/GenBank/DDBJ whole genome shotgun (WGS) entry which is preliminary data.</text>
</comment>
<reference evidence="4" key="1">
    <citation type="journal article" date="2021" name="PeerJ">
        <title>Extensive microbial diversity within the chicken gut microbiome revealed by metagenomics and culture.</title>
        <authorList>
            <person name="Gilroy R."/>
            <person name="Ravi A."/>
            <person name="Getino M."/>
            <person name="Pursley I."/>
            <person name="Horton D.L."/>
            <person name="Alikhan N.F."/>
            <person name="Baker D."/>
            <person name="Gharbi K."/>
            <person name="Hall N."/>
            <person name="Watson M."/>
            <person name="Adriaenssens E.M."/>
            <person name="Foster-Nyarko E."/>
            <person name="Jarju S."/>
            <person name="Secka A."/>
            <person name="Antonio M."/>
            <person name="Oren A."/>
            <person name="Chaudhuri R.R."/>
            <person name="La Ragione R."/>
            <person name="Hildebrand F."/>
            <person name="Pallen M.J."/>
        </authorList>
    </citation>
    <scope>NUCLEOTIDE SEQUENCE</scope>
    <source>
        <strain evidence="4">9264</strain>
    </source>
</reference>
<dbReference type="SUPFAM" id="SSF57783">
    <property type="entry name" value="Zinc beta-ribbon"/>
    <property type="match status" value="1"/>
</dbReference>
<dbReference type="InterPro" id="IPR013987">
    <property type="entry name" value="YjdM_N"/>
</dbReference>
<evidence type="ECO:0000259" key="2">
    <source>
        <dbReference type="Pfam" id="PF03831"/>
    </source>
</evidence>
<dbReference type="InterPro" id="IPR004624">
    <property type="entry name" value="YjdM"/>
</dbReference>
<feature type="domain" description="Protein YjdM N-terminal" evidence="3">
    <location>
        <begin position="4"/>
        <end position="32"/>
    </location>
</feature>
<dbReference type="EMBL" id="DWUQ01000157">
    <property type="protein sequence ID" value="HJD44882.1"/>
    <property type="molecule type" value="Genomic_DNA"/>
</dbReference>
<accession>A0A9D2U9A4</accession>
<dbReference type="InterPro" id="IPR013988">
    <property type="entry name" value="YjdM_C"/>
</dbReference>
<dbReference type="AlphaFoldDB" id="A0A9D2U9A4"/>
<protein>
    <submittedName>
        <fullName evidence="4">Alkylphosphonate utilization protein</fullName>
    </submittedName>
</protein>
<evidence type="ECO:0000256" key="1">
    <source>
        <dbReference type="ARBA" id="ARBA00009248"/>
    </source>
</evidence>
<dbReference type="Gene3D" id="2.20.25.10">
    <property type="match status" value="1"/>
</dbReference>
<dbReference type="Proteomes" id="UP000823889">
    <property type="component" value="Unassembled WGS sequence"/>
</dbReference>
<dbReference type="Pfam" id="PF08274">
    <property type="entry name" value="Zn_Ribbon_YjdM"/>
    <property type="match status" value="1"/>
</dbReference>
<feature type="domain" description="Protein YjdM C-terminal" evidence="2">
    <location>
        <begin position="47"/>
        <end position="113"/>
    </location>
</feature>
<gene>
    <name evidence="4" type="ORF">H9906_07640</name>
</gene>
<evidence type="ECO:0000259" key="3">
    <source>
        <dbReference type="Pfam" id="PF08274"/>
    </source>
</evidence>
<organism evidence="4 5">
    <name type="scientific">Candidatus Paenalcaligenes intestinipullorum</name>
    <dbReference type="NCBI Taxonomy" id="2838718"/>
    <lineage>
        <taxon>Bacteria</taxon>
        <taxon>Pseudomonadati</taxon>
        <taxon>Pseudomonadota</taxon>
        <taxon>Betaproteobacteria</taxon>
        <taxon>Burkholderiales</taxon>
        <taxon>Alcaligenaceae</taxon>
        <taxon>Paenalcaligenes</taxon>
    </lineage>
</organism>
<dbReference type="SUPFAM" id="SSF82057">
    <property type="entry name" value="Prokaryotic SH3-related domain"/>
    <property type="match status" value="1"/>
</dbReference>
<dbReference type="PANTHER" id="PTHR30305">
    <property type="entry name" value="PROTEIN YJDM-RELATED"/>
    <property type="match status" value="1"/>
</dbReference>
<proteinExistence type="inferred from homology"/>
<evidence type="ECO:0000313" key="4">
    <source>
        <dbReference type="EMBL" id="HJD44882.1"/>
    </source>
</evidence>
<name>A0A9D2U9A4_9BURK</name>
<sequence>MSALPICPSCAFEHTYQDGDFLVCPGCAHEWSPDEATVGNSDETVEIRDAHGTPLQDGDDVHLIKDLRVKGSSTTLKKGAKARGIRIIAGDHEISCRIDGVSYELKAEFLKKA</sequence>
<evidence type="ECO:0000313" key="5">
    <source>
        <dbReference type="Proteomes" id="UP000823889"/>
    </source>
</evidence>
<reference evidence="4" key="2">
    <citation type="submission" date="2021-04" db="EMBL/GenBank/DDBJ databases">
        <authorList>
            <person name="Gilroy R."/>
        </authorList>
    </citation>
    <scope>NUCLEOTIDE SEQUENCE</scope>
    <source>
        <strain evidence="4">9264</strain>
    </source>
</reference>
<dbReference type="Gene3D" id="2.30.30.40">
    <property type="entry name" value="SH3 Domains"/>
    <property type="match status" value="1"/>
</dbReference>